<keyword evidence="3" id="KW-1185">Reference proteome</keyword>
<feature type="domain" description="NERD" evidence="1">
    <location>
        <begin position="12"/>
        <end position="112"/>
    </location>
</feature>
<dbReference type="Pfam" id="PF08378">
    <property type="entry name" value="NERD"/>
    <property type="match status" value="1"/>
</dbReference>
<reference evidence="2 3" key="1">
    <citation type="submission" date="2016-10" db="EMBL/GenBank/DDBJ databases">
        <authorList>
            <person name="de Groot N.N."/>
        </authorList>
    </citation>
    <scope>NUCLEOTIDE SEQUENCE [LARGE SCALE GENOMIC DNA]</scope>
    <source>
        <strain evidence="2 3">DSM 26515</strain>
    </source>
</reference>
<dbReference type="InterPro" id="IPR027417">
    <property type="entry name" value="P-loop_NTPase"/>
</dbReference>
<dbReference type="OrthoDB" id="7066673at2"/>
<proteinExistence type="predicted"/>
<dbReference type="Proteomes" id="UP000199420">
    <property type="component" value="Unassembled WGS sequence"/>
</dbReference>
<evidence type="ECO:0000313" key="3">
    <source>
        <dbReference type="Proteomes" id="UP000199420"/>
    </source>
</evidence>
<evidence type="ECO:0000259" key="1">
    <source>
        <dbReference type="Pfam" id="PF08378"/>
    </source>
</evidence>
<name>A0A1H6UCX4_9GAMM</name>
<gene>
    <name evidence="2" type="ORF">SAMN04487997_1956</name>
</gene>
<dbReference type="SUPFAM" id="SSF52540">
    <property type="entry name" value="P-loop containing nucleoside triphosphate hydrolases"/>
    <property type="match status" value="1"/>
</dbReference>
<dbReference type="STRING" id="529704.SAMN02927913_1770"/>
<dbReference type="RefSeq" id="WP_091336020.1">
    <property type="nucleotide sequence ID" value="NZ_FNYC01000003.1"/>
</dbReference>
<dbReference type="InterPro" id="IPR011528">
    <property type="entry name" value="NERD"/>
</dbReference>
<dbReference type="Pfam" id="PF13245">
    <property type="entry name" value="AAA_19"/>
    <property type="match status" value="1"/>
</dbReference>
<dbReference type="Gene3D" id="3.40.50.300">
    <property type="entry name" value="P-loop containing nucleotide triphosphate hydrolases"/>
    <property type="match status" value="1"/>
</dbReference>
<protein>
    <submittedName>
        <fullName evidence="2">Part of AAA domain-containing protein</fullName>
    </submittedName>
</protein>
<sequence length="822" mass="91052">MIPNCGPAPKASHAEQEVYHLIRKQLDDDFTVIHSLPWLSAAVREISGVKAVTGEIDFLVVHAALGVLAIEVKGGAHSVQGVAFVHIESGTQTRALEQVRASTHGLARWLGGRPGIYLRIGYALAFPHSDFEGQVTSPGLTDLSVEPPQTIVIDRPDLPQIGRRIVEIMTYWRGALRNPPLGEARMRALVSAICPAFDGTPSWGARVVWDDKTWLRLTPEQSSVIDDIVVGRSMVITGWPGTGKTLLLMGSARRLLQNGQRVLVLTFNTLLAQFIQRQLGRHKRLKVATWHAFCGSAAGRPKGGGERDTGWLEQGCVEDIQHAASQGELEPFDTILIDEAQTFRLAWIQWLSTWHADRQLVACCDETQVFAFEEERVSLAQLCRSLGVPKPFGLTIALRAPGAVYRRLRGVRRPDYQLTTPRDIEADTLQEVLVVGMPEALHRTLDMLAEKGVPESEIVVLEKYGWIASNDEAAPVRFYSVSRFRGLEAPVVIVLHAEQMDDAELFCAYSRATTLCIALYDAEVLGVKGADGVDSLFQQTLLAMPGNSAQAEAARLEAHTGEILRGHFELQWLGLLSAQIAWLPEWGAWLLVAQGDLSQFWIDYLASHYPWPIYYWIGASLRDIWMASPVRDVARESPGGSPHRVRLCQRCSFITPQRLNPLSSEECWECSLCSRNHAAPVPLPNQTVLELRRVDPLVMADDPKALSEVEKKSLPLSLAAGAAWSFAARSAHHDLAGLGQIGGGRVSYHAAVGFMYSWINLWPPHRKLEVRRIAADLYARYLPPKGLTLEQWQRDFAAAFGVAYKRGHLSKVVKGIYAITPR</sequence>
<evidence type="ECO:0000313" key="2">
    <source>
        <dbReference type="EMBL" id="SEI89436.1"/>
    </source>
</evidence>
<dbReference type="EMBL" id="FNYC01000003">
    <property type="protein sequence ID" value="SEI89436.1"/>
    <property type="molecule type" value="Genomic_DNA"/>
</dbReference>
<accession>A0A1H6UCX4</accession>
<dbReference type="AlphaFoldDB" id="A0A1H6UCX4"/>
<organism evidence="2 3">
    <name type="scientific">Frateuria terrea</name>
    <dbReference type="NCBI Taxonomy" id="529704"/>
    <lineage>
        <taxon>Bacteria</taxon>
        <taxon>Pseudomonadati</taxon>
        <taxon>Pseudomonadota</taxon>
        <taxon>Gammaproteobacteria</taxon>
        <taxon>Lysobacterales</taxon>
        <taxon>Rhodanobacteraceae</taxon>
        <taxon>Frateuria</taxon>
    </lineage>
</organism>